<dbReference type="GO" id="GO:0004636">
    <property type="term" value="F:phosphoribosyl-ATP diphosphatase activity"/>
    <property type="evidence" value="ECO:0007669"/>
    <property type="project" value="UniProtKB-UniRule"/>
</dbReference>
<evidence type="ECO:0000313" key="9">
    <source>
        <dbReference type="EMBL" id="QDV46176.1"/>
    </source>
</evidence>
<sequence>MLLSIGGGVDVGKRLIYDPRSDGRDFSAGNCWHSIRFTKPLFSMSDSLLPLRRLMQTLTERAQTRPEGSYTTKLMEAGTAKIGEKILEEARELIEAADEPGEGGREHFIYEAGDLIYHTLVMLAYRGVDLDEVAAELGRREGTSGLVEKANRSQTKTDE</sequence>
<dbReference type="Proteomes" id="UP000319004">
    <property type="component" value="Chromosome"/>
</dbReference>
<dbReference type="PANTHER" id="PTHR42945:SF1">
    <property type="entry name" value="HISTIDINE BIOSYNTHESIS BIFUNCTIONAL PROTEIN HIS7"/>
    <property type="match status" value="1"/>
</dbReference>
<evidence type="ECO:0000256" key="5">
    <source>
        <dbReference type="ARBA" id="ARBA00022801"/>
    </source>
</evidence>
<comment type="subcellular location">
    <subcellularLocation>
        <location evidence="8">Cytoplasm</location>
    </subcellularLocation>
</comment>
<dbReference type="GO" id="GO:0005524">
    <property type="term" value="F:ATP binding"/>
    <property type="evidence" value="ECO:0007669"/>
    <property type="project" value="UniProtKB-KW"/>
</dbReference>
<dbReference type="Gene3D" id="1.10.287.1080">
    <property type="entry name" value="MazG-like"/>
    <property type="match status" value="1"/>
</dbReference>
<proteinExistence type="inferred from homology"/>
<dbReference type="KEGG" id="snep:Enr13x_60850"/>
<dbReference type="EMBL" id="CP037423">
    <property type="protein sequence ID" value="QDV46176.1"/>
    <property type="molecule type" value="Genomic_DNA"/>
</dbReference>
<dbReference type="SUPFAM" id="SSF101386">
    <property type="entry name" value="all-alpha NTP pyrophosphatases"/>
    <property type="match status" value="1"/>
</dbReference>
<dbReference type="NCBIfam" id="TIGR03188">
    <property type="entry name" value="histidine_hisI"/>
    <property type="match status" value="1"/>
</dbReference>
<evidence type="ECO:0000256" key="6">
    <source>
        <dbReference type="ARBA" id="ARBA00022840"/>
    </source>
</evidence>
<evidence type="ECO:0000313" key="10">
    <source>
        <dbReference type="Proteomes" id="UP000319004"/>
    </source>
</evidence>
<dbReference type="EC" id="3.6.1.31" evidence="8"/>
<dbReference type="CDD" id="cd11534">
    <property type="entry name" value="NTP-PPase_HisIE_like"/>
    <property type="match status" value="1"/>
</dbReference>
<dbReference type="GO" id="GO:0005737">
    <property type="term" value="C:cytoplasm"/>
    <property type="evidence" value="ECO:0007669"/>
    <property type="project" value="UniProtKB-SubCell"/>
</dbReference>
<accession>A0A518HZA5</accession>
<gene>
    <name evidence="8 9" type="primary">hisE</name>
    <name evidence="9" type="ORF">Enr13x_60850</name>
</gene>
<keyword evidence="4 8" id="KW-0547">Nucleotide-binding</keyword>
<dbReference type="InterPro" id="IPR008179">
    <property type="entry name" value="HisE"/>
</dbReference>
<dbReference type="GO" id="GO:0000105">
    <property type="term" value="P:L-histidine biosynthetic process"/>
    <property type="evidence" value="ECO:0007669"/>
    <property type="project" value="UniProtKB-UniRule"/>
</dbReference>
<comment type="catalytic activity">
    <reaction evidence="1 8">
        <text>1-(5-phospho-beta-D-ribosyl)-ATP + H2O = 1-(5-phospho-beta-D-ribosyl)-5'-AMP + diphosphate + H(+)</text>
        <dbReference type="Rhea" id="RHEA:22828"/>
        <dbReference type="ChEBI" id="CHEBI:15377"/>
        <dbReference type="ChEBI" id="CHEBI:15378"/>
        <dbReference type="ChEBI" id="CHEBI:33019"/>
        <dbReference type="ChEBI" id="CHEBI:59457"/>
        <dbReference type="ChEBI" id="CHEBI:73183"/>
        <dbReference type="EC" id="3.6.1.31"/>
    </reaction>
</comment>
<evidence type="ECO:0000256" key="7">
    <source>
        <dbReference type="ARBA" id="ARBA00023102"/>
    </source>
</evidence>
<keyword evidence="7 8" id="KW-0368">Histidine biosynthesis</keyword>
<dbReference type="HAMAP" id="MF_01020">
    <property type="entry name" value="HisE"/>
    <property type="match status" value="1"/>
</dbReference>
<dbReference type="UniPathway" id="UPA00031">
    <property type="reaction ID" value="UER00007"/>
</dbReference>
<keyword evidence="6 8" id="KW-0067">ATP-binding</keyword>
<keyword evidence="5 8" id="KW-0378">Hydrolase</keyword>
<name>A0A518HZA5_9BACT</name>
<reference evidence="9 10" key="1">
    <citation type="submission" date="2019-03" db="EMBL/GenBank/DDBJ databases">
        <title>Deep-cultivation of Planctomycetes and their phenomic and genomic characterization uncovers novel biology.</title>
        <authorList>
            <person name="Wiegand S."/>
            <person name="Jogler M."/>
            <person name="Boedeker C."/>
            <person name="Pinto D."/>
            <person name="Vollmers J."/>
            <person name="Rivas-Marin E."/>
            <person name="Kohn T."/>
            <person name="Peeters S.H."/>
            <person name="Heuer A."/>
            <person name="Rast P."/>
            <person name="Oberbeckmann S."/>
            <person name="Bunk B."/>
            <person name="Jeske O."/>
            <person name="Meyerdierks A."/>
            <person name="Storesund J.E."/>
            <person name="Kallscheuer N."/>
            <person name="Luecker S."/>
            <person name="Lage O.M."/>
            <person name="Pohl T."/>
            <person name="Merkel B.J."/>
            <person name="Hornburger P."/>
            <person name="Mueller R.-W."/>
            <person name="Bruemmer F."/>
            <person name="Labrenz M."/>
            <person name="Spormann A.M."/>
            <person name="Op den Camp H."/>
            <person name="Overmann J."/>
            <person name="Amann R."/>
            <person name="Jetten M.S.M."/>
            <person name="Mascher T."/>
            <person name="Medema M.H."/>
            <person name="Devos D.P."/>
            <person name="Kaster A.-K."/>
            <person name="Ovreas L."/>
            <person name="Rohde M."/>
            <person name="Galperin M.Y."/>
            <person name="Jogler C."/>
        </authorList>
    </citation>
    <scope>NUCLEOTIDE SEQUENCE [LARGE SCALE GENOMIC DNA]</scope>
    <source>
        <strain evidence="9 10">Enr13</strain>
    </source>
</reference>
<comment type="pathway">
    <text evidence="2 8">Amino-acid biosynthesis; L-histidine biosynthesis; L-histidine from 5-phospho-alpha-D-ribose 1-diphosphate: step 2/9.</text>
</comment>
<protein>
    <recommendedName>
        <fullName evidence="8">Phosphoribosyl-ATP pyrophosphatase</fullName>
        <shortName evidence="8">PRA-PH</shortName>
        <ecNumber evidence="8">3.6.1.31</ecNumber>
    </recommendedName>
</protein>
<evidence type="ECO:0000256" key="3">
    <source>
        <dbReference type="ARBA" id="ARBA00022605"/>
    </source>
</evidence>
<organism evidence="9 10">
    <name type="scientific">Stieleria neptunia</name>
    <dbReference type="NCBI Taxonomy" id="2527979"/>
    <lineage>
        <taxon>Bacteria</taxon>
        <taxon>Pseudomonadati</taxon>
        <taxon>Planctomycetota</taxon>
        <taxon>Planctomycetia</taxon>
        <taxon>Pirellulales</taxon>
        <taxon>Pirellulaceae</taxon>
        <taxon>Stieleria</taxon>
    </lineage>
</organism>
<evidence type="ECO:0000256" key="2">
    <source>
        <dbReference type="ARBA" id="ARBA00005204"/>
    </source>
</evidence>
<dbReference type="AlphaFoldDB" id="A0A518HZA5"/>
<dbReference type="Pfam" id="PF01503">
    <property type="entry name" value="PRA-PH"/>
    <property type="match status" value="1"/>
</dbReference>
<keyword evidence="3 8" id="KW-0028">Amino-acid biosynthesis</keyword>
<evidence type="ECO:0000256" key="1">
    <source>
        <dbReference type="ARBA" id="ARBA00001460"/>
    </source>
</evidence>
<keyword evidence="10" id="KW-1185">Reference proteome</keyword>
<evidence type="ECO:0000256" key="4">
    <source>
        <dbReference type="ARBA" id="ARBA00022741"/>
    </source>
</evidence>
<dbReference type="InterPro" id="IPR021130">
    <property type="entry name" value="PRib-ATP_PPHydrolase-like"/>
</dbReference>
<keyword evidence="8" id="KW-0963">Cytoplasm</keyword>
<dbReference type="PANTHER" id="PTHR42945">
    <property type="entry name" value="HISTIDINE BIOSYNTHESIS BIFUNCTIONAL PROTEIN"/>
    <property type="match status" value="1"/>
</dbReference>
<evidence type="ECO:0000256" key="8">
    <source>
        <dbReference type="HAMAP-Rule" id="MF_01020"/>
    </source>
</evidence>
<comment type="similarity">
    <text evidence="8">Belongs to the PRA-PH family.</text>
</comment>